<accession>A0A8H7I3R9</accession>
<reference evidence="1" key="1">
    <citation type="submission" date="2020-09" db="EMBL/GenBank/DDBJ databases">
        <title>Comparative genome analyses of four rice-infecting Rhizoctonia solani isolates reveal extensive enrichment of homogalacturonan modification genes.</title>
        <authorList>
            <person name="Lee D.-Y."/>
            <person name="Jeon J."/>
            <person name="Kim K.-T."/>
            <person name="Cheong K."/>
            <person name="Song H."/>
            <person name="Choi G."/>
            <person name="Ko J."/>
            <person name="Opiyo S.O."/>
            <person name="Zuo S."/>
            <person name="Madhav S."/>
            <person name="Lee Y.-H."/>
            <person name="Wang G.-L."/>
        </authorList>
    </citation>
    <scope>NUCLEOTIDE SEQUENCE</scope>
    <source>
        <strain evidence="1">AG1-IA B2</strain>
    </source>
</reference>
<name>A0A8H7I3R9_9AGAM</name>
<dbReference type="AlphaFoldDB" id="A0A8H7I3R9"/>
<protein>
    <submittedName>
        <fullName evidence="1">Uncharacterized protein</fullName>
    </submittedName>
</protein>
<proteinExistence type="predicted"/>
<comment type="caution">
    <text evidence="1">The sequence shown here is derived from an EMBL/GenBank/DDBJ whole genome shotgun (WGS) entry which is preliminary data.</text>
</comment>
<gene>
    <name evidence="1" type="ORF">RHS01_10186</name>
</gene>
<dbReference type="Proteomes" id="UP000614334">
    <property type="component" value="Unassembled WGS sequence"/>
</dbReference>
<sequence>MAPPAIRTPKQGCSNEYAKALCDRQQYVLPLLVVGIEECIRLTVPVPTGFAFGYASPTLRMAATMRSSSERARLVVPSACVSPLLEQSSRARSAVRICSSAFLFASYGGGPAFMSDDSLAGM</sequence>
<evidence type="ECO:0000313" key="2">
    <source>
        <dbReference type="Proteomes" id="UP000614334"/>
    </source>
</evidence>
<organism evidence="1 2">
    <name type="scientific">Rhizoctonia solani</name>
    <dbReference type="NCBI Taxonomy" id="456999"/>
    <lineage>
        <taxon>Eukaryota</taxon>
        <taxon>Fungi</taxon>
        <taxon>Dikarya</taxon>
        <taxon>Basidiomycota</taxon>
        <taxon>Agaricomycotina</taxon>
        <taxon>Agaricomycetes</taxon>
        <taxon>Cantharellales</taxon>
        <taxon>Ceratobasidiaceae</taxon>
        <taxon>Rhizoctonia</taxon>
    </lineage>
</organism>
<evidence type="ECO:0000313" key="1">
    <source>
        <dbReference type="EMBL" id="KAF8749233.1"/>
    </source>
</evidence>
<dbReference type="EMBL" id="JACYCF010000029">
    <property type="protein sequence ID" value="KAF8749233.1"/>
    <property type="molecule type" value="Genomic_DNA"/>
</dbReference>